<accession>A0A0W0ZCB4</accession>
<comment type="caution">
    <text evidence="1">The sequence shown here is derived from an EMBL/GenBank/DDBJ whole genome shotgun (WGS) entry which is preliminary data.</text>
</comment>
<gene>
    <name evidence="1" type="ORF">Lsan_0428</name>
</gene>
<dbReference type="Proteomes" id="UP000054703">
    <property type="component" value="Unassembled WGS sequence"/>
</dbReference>
<organism evidence="1 2">
    <name type="scientific">Legionella santicrucis</name>
    <dbReference type="NCBI Taxonomy" id="45074"/>
    <lineage>
        <taxon>Bacteria</taxon>
        <taxon>Pseudomonadati</taxon>
        <taxon>Pseudomonadota</taxon>
        <taxon>Gammaproteobacteria</taxon>
        <taxon>Legionellales</taxon>
        <taxon>Legionellaceae</taxon>
        <taxon>Legionella</taxon>
    </lineage>
</organism>
<dbReference type="EMBL" id="LNYU01000009">
    <property type="protein sequence ID" value="KTD66483.1"/>
    <property type="molecule type" value="Genomic_DNA"/>
</dbReference>
<protein>
    <submittedName>
        <fullName evidence="1">Uncharacterized protein</fullName>
    </submittedName>
</protein>
<proteinExistence type="predicted"/>
<evidence type="ECO:0000313" key="1">
    <source>
        <dbReference type="EMBL" id="KTD66483.1"/>
    </source>
</evidence>
<reference evidence="1 2" key="1">
    <citation type="submission" date="2015-11" db="EMBL/GenBank/DDBJ databases">
        <title>Genomic analysis of 38 Legionella species identifies large and diverse effector repertoires.</title>
        <authorList>
            <person name="Burstein D."/>
            <person name="Amaro F."/>
            <person name="Zusman T."/>
            <person name="Lifshitz Z."/>
            <person name="Cohen O."/>
            <person name="Gilbert J.A."/>
            <person name="Pupko T."/>
            <person name="Shuman H.A."/>
            <person name="Segal G."/>
        </authorList>
    </citation>
    <scope>NUCLEOTIDE SEQUENCE [LARGE SCALE GENOMIC DNA]</scope>
    <source>
        <strain evidence="1 2">SC-63-C7</strain>
    </source>
</reference>
<dbReference type="RefSeq" id="WP_058512901.1">
    <property type="nucleotide sequence ID" value="NZ_CAAAIH010000025.1"/>
</dbReference>
<sequence>MPRVTITIPNDLHEKLLHYAGNNDDSLSYTIVKMAEIGIMVTENQQKNTNPEDRFSDIEKHCFKLMIQMNALLKNLAKRQLDYGDEEFKKLLDISVIKYQELMGTLPEEL</sequence>
<dbReference type="OrthoDB" id="5638482at2"/>
<keyword evidence="2" id="KW-1185">Reference proteome</keyword>
<evidence type="ECO:0000313" key="2">
    <source>
        <dbReference type="Proteomes" id="UP000054703"/>
    </source>
</evidence>
<name>A0A0W0ZCB4_9GAMM</name>
<dbReference type="AlphaFoldDB" id="A0A0W0ZCB4"/>
<dbReference type="PATRIC" id="fig|45074.5.peg.454"/>